<evidence type="ECO:0008006" key="3">
    <source>
        <dbReference type="Google" id="ProtNLM"/>
    </source>
</evidence>
<accession>A0ABZ2KQZ0</accession>
<dbReference type="RefSeq" id="WP_394830554.1">
    <property type="nucleotide sequence ID" value="NZ_CP089929.1"/>
</dbReference>
<evidence type="ECO:0000313" key="1">
    <source>
        <dbReference type="EMBL" id="WXB00947.1"/>
    </source>
</evidence>
<dbReference type="Proteomes" id="UP001374803">
    <property type="component" value="Chromosome"/>
</dbReference>
<proteinExistence type="predicted"/>
<protein>
    <recommendedName>
        <fullName evidence="3">4-vinyl reductase 4VR domain-containing protein</fullName>
    </recommendedName>
</protein>
<organism evidence="1 2">
    <name type="scientific">Pendulispora rubella</name>
    <dbReference type="NCBI Taxonomy" id="2741070"/>
    <lineage>
        <taxon>Bacteria</taxon>
        <taxon>Pseudomonadati</taxon>
        <taxon>Myxococcota</taxon>
        <taxon>Myxococcia</taxon>
        <taxon>Myxococcales</taxon>
        <taxon>Sorangiineae</taxon>
        <taxon>Pendulisporaceae</taxon>
        <taxon>Pendulispora</taxon>
    </lineage>
</organism>
<evidence type="ECO:0000313" key="2">
    <source>
        <dbReference type="Proteomes" id="UP001374803"/>
    </source>
</evidence>
<reference evidence="1" key="1">
    <citation type="submission" date="2021-12" db="EMBL/GenBank/DDBJ databases">
        <title>Discovery of the Pendulisporaceae a myxobacterial family with distinct sporulation behavior and unique specialized metabolism.</title>
        <authorList>
            <person name="Garcia R."/>
            <person name="Popoff A."/>
            <person name="Bader C.D."/>
            <person name="Loehr J."/>
            <person name="Walesch S."/>
            <person name="Walt C."/>
            <person name="Boldt J."/>
            <person name="Bunk B."/>
            <person name="Haeckl F.J.F.P.J."/>
            <person name="Gunesch A.P."/>
            <person name="Birkelbach J."/>
            <person name="Nuebel U."/>
            <person name="Pietschmann T."/>
            <person name="Bach T."/>
            <person name="Mueller R."/>
        </authorList>
    </citation>
    <scope>NUCLEOTIDE SEQUENCE</scope>
    <source>
        <strain evidence="1">MSr11367</strain>
    </source>
</reference>
<dbReference type="EMBL" id="CP089983">
    <property type="protein sequence ID" value="WXB00947.1"/>
    <property type="molecule type" value="Genomic_DNA"/>
</dbReference>
<sequence length="208" mass="23364">MQYKAFERGIEISGHAVAATLQGFQLFPSVALKYLSRYGFVKGPLPAEGKQPWPDIIDRNAWFPQENWLATFEAIGRDVGTHSLYRIGLCIPEVAKFPPSIHDIYTGVESIDIAYHMNHRKAGKVMFDPKTRLIDNGIGHYGYRPVPGEKKIISVCENPYPCDFDHGILAAMARRFEPKVTVAHDDLAPCRKKGADSCTYLITWSVPK</sequence>
<gene>
    <name evidence="1" type="ORF">LVJ94_29015</name>
</gene>
<keyword evidence="2" id="KW-1185">Reference proteome</keyword>
<name>A0ABZ2KQZ0_9BACT</name>